<organism evidence="2 3">
    <name type="scientific">Xylanimonas allomyrinae</name>
    <dbReference type="NCBI Taxonomy" id="2509459"/>
    <lineage>
        <taxon>Bacteria</taxon>
        <taxon>Bacillati</taxon>
        <taxon>Actinomycetota</taxon>
        <taxon>Actinomycetes</taxon>
        <taxon>Micrococcales</taxon>
        <taxon>Promicromonosporaceae</taxon>
        <taxon>Xylanimonas</taxon>
    </lineage>
</organism>
<dbReference type="EMBL" id="CP035495">
    <property type="protein sequence ID" value="QAY62436.1"/>
    <property type="molecule type" value="Genomic_DNA"/>
</dbReference>
<feature type="transmembrane region" description="Helical" evidence="1">
    <location>
        <begin position="151"/>
        <end position="170"/>
    </location>
</feature>
<dbReference type="RefSeq" id="WP_129202567.1">
    <property type="nucleotide sequence ID" value="NZ_CP035495.1"/>
</dbReference>
<reference evidence="2 3" key="1">
    <citation type="submission" date="2019-01" db="EMBL/GenBank/DDBJ databases">
        <title>Genome sequencing of strain 2JSPR-7.</title>
        <authorList>
            <person name="Heo J."/>
            <person name="Kim S.-J."/>
            <person name="Kim J.-S."/>
            <person name="Hong S.-B."/>
            <person name="Kwon S.-W."/>
        </authorList>
    </citation>
    <scope>NUCLEOTIDE SEQUENCE [LARGE SCALE GENOMIC DNA]</scope>
    <source>
        <strain evidence="2 3">2JSPR-7</strain>
    </source>
</reference>
<keyword evidence="1" id="KW-1133">Transmembrane helix</keyword>
<dbReference type="Proteomes" id="UP000291758">
    <property type="component" value="Chromosome"/>
</dbReference>
<accession>A0A4P6EK23</accession>
<feature type="transmembrane region" description="Helical" evidence="1">
    <location>
        <begin position="12"/>
        <end position="33"/>
    </location>
</feature>
<name>A0A4P6EK23_9MICO</name>
<feature type="transmembrane region" description="Helical" evidence="1">
    <location>
        <begin position="126"/>
        <end position="145"/>
    </location>
</feature>
<evidence type="ECO:0000313" key="2">
    <source>
        <dbReference type="EMBL" id="QAY62436.1"/>
    </source>
</evidence>
<dbReference type="OrthoDB" id="5119624at2"/>
<keyword evidence="3" id="KW-1185">Reference proteome</keyword>
<dbReference type="KEGG" id="xyl:ET495_03265"/>
<keyword evidence="1" id="KW-0812">Transmembrane</keyword>
<proteinExistence type="predicted"/>
<evidence type="ECO:0000313" key="3">
    <source>
        <dbReference type="Proteomes" id="UP000291758"/>
    </source>
</evidence>
<gene>
    <name evidence="2" type="ORF">ET495_03265</name>
</gene>
<keyword evidence="1" id="KW-0472">Membrane</keyword>
<dbReference type="AlphaFoldDB" id="A0A4P6EK23"/>
<protein>
    <submittedName>
        <fullName evidence="2">Uncharacterized protein</fullName>
    </submittedName>
</protein>
<feature type="transmembrane region" description="Helical" evidence="1">
    <location>
        <begin position="39"/>
        <end position="61"/>
    </location>
</feature>
<sequence length="284" mass="30918">MTGFDLKRLHRFGASAVILVALASTVTHLLGLLSRETLLTLFLGLEAPLIATLLLISLWRIRALRRSTGARGAEILRLLEEEEPALRFAAAEVKTLRCIATLISGRRNGVRPGVSGFGYAKGSMSVPVAMLAITLVEVLIIHLVVPWPWLQIALLIAALYTLILAFGVLASRVANPHLVGDGLLVLKRGNRTVVSTAISHIEDVGRVNDFRYTQPRVDGDVVVLTNLTGTDVRIKFAKPVEALPPVSKKVLPSAYTAREVKLYVAVPDKFVQALGDELRAQQRD</sequence>
<evidence type="ECO:0000256" key="1">
    <source>
        <dbReference type="SAM" id="Phobius"/>
    </source>
</evidence>